<keyword evidence="3" id="KW-1185">Reference proteome</keyword>
<evidence type="ECO:0000256" key="1">
    <source>
        <dbReference type="SAM" id="MobiDB-lite"/>
    </source>
</evidence>
<comment type="caution">
    <text evidence="2">The sequence shown here is derived from an EMBL/GenBank/DDBJ whole genome shotgun (WGS) entry which is preliminary data.</text>
</comment>
<feature type="compositionally biased region" description="Basic and acidic residues" evidence="1">
    <location>
        <begin position="131"/>
        <end position="156"/>
    </location>
</feature>
<reference evidence="2" key="1">
    <citation type="submission" date="2020-08" db="EMBL/GenBank/DDBJ databases">
        <title>Multicomponent nature underlies the extraordinary mechanical properties of spider dragline silk.</title>
        <authorList>
            <person name="Kono N."/>
            <person name="Nakamura H."/>
            <person name="Mori M."/>
            <person name="Yoshida Y."/>
            <person name="Ohtoshi R."/>
            <person name="Malay A.D."/>
            <person name="Moran D.A.P."/>
            <person name="Tomita M."/>
            <person name="Numata K."/>
            <person name="Arakawa K."/>
        </authorList>
    </citation>
    <scope>NUCLEOTIDE SEQUENCE</scope>
</reference>
<proteinExistence type="predicted"/>
<sequence length="225" mass="25706">MIRWALKLSEFNIKWEHRPGTQNVVADVLYRNPVYNVEGSQISCVALRALDLNTREQLIQEQWENPELGHIYRYLVNPDDGSVNATVCEGRTRKNPDVLENPRVTRIKVVNWEPEVFPGPSNQGQMRRFSPPKEESSREASMESDKARETRTEDSGGHSAAEGRPVRSRKKTTVRHTLPVLSKEPLQRTRRTTGGAEEYGDRQPTTEQPRENEPQYGSGRRKSGV</sequence>
<accession>A0A8X6RF53</accession>
<dbReference type="EMBL" id="BMAU01021052">
    <property type="protein sequence ID" value="GFX88377.1"/>
    <property type="molecule type" value="Genomic_DNA"/>
</dbReference>
<feature type="region of interest" description="Disordered" evidence="1">
    <location>
        <begin position="114"/>
        <end position="225"/>
    </location>
</feature>
<protein>
    <submittedName>
        <fullName evidence="2">Uncharacterized protein</fullName>
    </submittedName>
</protein>
<gene>
    <name evidence="2" type="ORF">TNCV_2278471</name>
</gene>
<evidence type="ECO:0000313" key="2">
    <source>
        <dbReference type="EMBL" id="GFX88377.1"/>
    </source>
</evidence>
<evidence type="ECO:0000313" key="3">
    <source>
        <dbReference type="Proteomes" id="UP000887159"/>
    </source>
</evidence>
<dbReference type="AlphaFoldDB" id="A0A8X6RF53"/>
<name>A0A8X6RF53_TRICX</name>
<organism evidence="2 3">
    <name type="scientific">Trichonephila clavipes</name>
    <name type="common">Golden silk orbweaver</name>
    <name type="synonym">Nephila clavipes</name>
    <dbReference type="NCBI Taxonomy" id="2585209"/>
    <lineage>
        <taxon>Eukaryota</taxon>
        <taxon>Metazoa</taxon>
        <taxon>Ecdysozoa</taxon>
        <taxon>Arthropoda</taxon>
        <taxon>Chelicerata</taxon>
        <taxon>Arachnida</taxon>
        <taxon>Araneae</taxon>
        <taxon>Araneomorphae</taxon>
        <taxon>Entelegynae</taxon>
        <taxon>Araneoidea</taxon>
        <taxon>Nephilidae</taxon>
        <taxon>Trichonephila</taxon>
    </lineage>
</organism>
<dbReference type="Proteomes" id="UP000887159">
    <property type="component" value="Unassembled WGS sequence"/>
</dbReference>